<evidence type="ECO:0000256" key="5">
    <source>
        <dbReference type="RuleBase" id="RU003512"/>
    </source>
</evidence>
<dbReference type="GO" id="GO:0046872">
    <property type="term" value="F:metal ion binding"/>
    <property type="evidence" value="ECO:0007669"/>
    <property type="project" value="UniProtKB-KW"/>
</dbReference>
<dbReference type="PANTHER" id="PTHR42953">
    <property type="entry name" value="HIGH-AFFINITY ZINC UPTAKE SYSTEM PROTEIN ZNUA-RELATED"/>
    <property type="match status" value="1"/>
</dbReference>
<keyword evidence="3" id="KW-0479">Metal-binding</keyword>
<sequence>MGNRLWSGALLNLSAIALLSGCNEESANKNNGEDEAIKIVTTTAQIGEPLEVIGGDRVDVTSLMGPGVDPHLYTATQGDIKTLSDADMIFYNGLYLEMQMNKVFENINVPAIPIGEAVKTTDLLEDEEDETANDPHIWFDVRLWKQALNAAVEELKTFSPDDAEMFEENKQAYFEELEELYTYATEKLAEIPEEKRVLVTAHDAFQYFGRMNNIEVIGLQGLSTEDEVGIMDIQGTIDLVVEKGVPAVFVESSVNRSSIEAVIEGASKAGLDIELGGELFSDAMGEAGTEEGTYIGMYRHNVDTIYDALMRK</sequence>
<organism evidence="6 7">
    <name type="scientific">Shouchella lonarensis</name>
    <dbReference type="NCBI Taxonomy" id="1464122"/>
    <lineage>
        <taxon>Bacteria</taxon>
        <taxon>Bacillati</taxon>
        <taxon>Bacillota</taxon>
        <taxon>Bacilli</taxon>
        <taxon>Bacillales</taxon>
        <taxon>Bacillaceae</taxon>
        <taxon>Shouchella</taxon>
    </lineage>
</organism>
<dbReference type="Proteomes" id="UP000242662">
    <property type="component" value="Unassembled WGS sequence"/>
</dbReference>
<evidence type="ECO:0000256" key="1">
    <source>
        <dbReference type="ARBA" id="ARBA00004196"/>
    </source>
</evidence>
<comment type="subcellular location">
    <subcellularLocation>
        <location evidence="1">Cell envelope</location>
    </subcellularLocation>
</comment>
<keyword evidence="2 5" id="KW-0813">Transport</keyword>
<dbReference type="InterPro" id="IPR006128">
    <property type="entry name" value="Lipoprotein_PsaA-like"/>
</dbReference>
<keyword evidence="4" id="KW-0732">Signal</keyword>
<comment type="similarity">
    <text evidence="5">Belongs to the bacterial solute-binding protein 9 family.</text>
</comment>
<name>A0A1G6GU18_9BACI</name>
<dbReference type="GO" id="GO:0007155">
    <property type="term" value="P:cell adhesion"/>
    <property type="evidence" value="ECO:0007669"/>
    <property type="project" value="InterPro"/>
</dbReference>
<dbReference type="EMBL" id="FMYM01000002">
    <property type="protein sequence ID" value="SDB85448.1"/>
    <property type="molecule type" value="Genomic_DNA"/>
</dbReference>
<dbReference type="PROSITE" id="PS51257">
    <property type="entry name" value="PROKAR_LIPOPROTEIN"/>
    <property type="match status" value="1"/>
</dbReference>
<dbReference type="InterPro" id="IPR006129">
    <property type="entry name" value="AdhesinB"/>
</dbReference>
<evidence type="ECO:0000313" key="7">
    <source>
        <dbReference type="Proteomes" id="UP000242662"/>
    </source>
</evidence>
<evidence type="ECO:0000256" key="2">
    <source>
        <dbReference type="ARBA" id="ARBA00022448"/>
    </source>
</evidence>
<dbReference type="SUPFAM" id="SSF53807">
    <property type="entry name" value="Helical backbone' metal receptor"/>
    <property type="match status" value="1"/>
</dbReference>
<dbReference type="STRING" id="1464122.SAMN05421737_10218"/>
<dbReference type="Gene3D" id="3.40.50.1980">
    <property type="entry name" value="Nitrogenase molybdenum iron protein domain"/>
    <property type="match status" value="2"/>
</dbReference>
<dbReference type="GO" id="GO:0030313">
    <property type="term" value="C:cell envelope"/>
    <property type="evidence" value="ECO:0007669"/>
    <property type="project" value="UniProtKB-SubCell"/>
</dbReference>
<dbReference type="AlphaFoldDB" id="A0A1G6GU18"/>
<dbReference type="PANTHER" id="PTHR42953:SF1">
    <property type="entry name" value="METAL-BINDING PROTEIN HI_0362-RELATED"/>
    <property type="match status" value="1"/>
</dbReference>
<proteinExistence type="inferred from homology"/>
<keyword evidence="7" id="KW-1185">Reference proteome</keyword>
<accession>A0A1G6GU18</accession>
<dbReference type="GO" id="GO:0030001">
    <property type="term" value="P:metal ion transport"/>
    <property type="evidence" value="ECO:0007669"/>
    <property type="project" value="InterPro"/>
</dbReference>
<protein>
    <submittedName>
        <fullName evidence="6">Manganese/zinc/iron transport system substrate-binding protein</fullName>
    </submittedName>
</protein>
<evidence type="ECO:0000313" key="6">
    <source>
        <dbReference type="EMBL" id="SDB85448.1"/>
    </source>
</evidence>
<reference evidence="7" key="1">
    <citation type="submission" date="2016-09" db="EMBL/GenBank/DDBJ databases">
        <authorList>
            <person name="Varghese N."/>
            <person name="Submissions S."/>
        </authorList>
    </citation>
    <scope>NUCLEOTIDE SEQUENCE [LARGE SCALE GENOMIC DNA]</scope>
    <source>
        <strain evidence="7">25nlg</strain>
    </source>
</reference>
<dbReference type="Pfam" id="PF01297">
    <property type="entry name" value="ZnuA"/>
    <property type="match status" value="1"/>
</dbReference>
<dbReference type="PRINTS" id="PR00691">
    <property type="entry name" value="ADHESINB"/>
</dbReference>
<dbReference type="InterPro" id="IPR050492">
    <property type="entry name" value="Bact_metal-bind_prot9"/>
</dbReference>
<dbReference type="RefSeq" id="WP_245700990.1">
    <property type="nucleotide sequence ID" value="NZ_FMYM01000002.1"/>
</dbReference>
<dbReference type="PRINTS" id="PR00690">
    <property type="entry name" value="ADHESNFAMILY"/>
</dbReference>
<evidence type="ECO:0000256" key="4">
    <source>
        <dbReference type="ARBA" id="ARBA00022729"/>
    </source>
</evidence>
<gene>
    <name evidence="6" type="ORF">SAMN05421737_10218</name>
</gene>
<evidence type="ECO:0000256" key="3">
    <source>
        <dbReference type="ARBA" id="ARBA00022723"/>
    </source>
</evidence>
<dbReference type="InterPro" id="IPR006127">
    <property type="entry name" value="ZnuA-like"/>
</dbReference>